<proteinExistence type="predicted"/>
<sequence length="145" mass="15427">MVMSTCSLTLNGPGLSVNSHGRPRKKACSGSVAAMRRPSGTTAICAEMAVMVSGSLRYQKNWLRKESTAHDAVPSTHILNVSTGVSGSSLTGTVSVTCSTERGGDHRIAMMIKLFFFLSRLLHTCFVVEHHGRFGSSKVPSGSID</sequence>
<evidence type="ECO:0000313" key="2">
    <source>
        <dbReference type="Proteomes" id="UP000008021"/>
    </source>
</evidence>
<name>A0A0E0DW16_9ORYZ</name>
<reference evidence="1" key="1">
    <citation type="submission" date="2015-04" db="UniProtKB">
        <authorList>
            <consortium name="EnsemblPlants"/>
        </authorList>
    </citation>
    <scope>IDENTIFICATION</scope>
</reference>
<keyword evidence="2" id="KW-1185">Reference proteome</keyword>
<dbReference type="Gramene" id="OMERI06G01600.1">
    <property type="protein sequence ID" value="OMERI06G01600.1"/>
    <property type="gene ID" value="OMERI06G01600"/>
</dbReference>
<dbReference type="HOGENOM" id="CLU_1790000_0_0_1"/>
<organism evidence="1">
    <name type="scientific">Oryza meridionalis</name>
    <dbReference type="NCBI Taxonomy" id="40149"/>
    <lineage>
        <taxon>Eukaryota</taxon>
        <taxon>Viridiplantae</taxon>
        <taxon>Streptophyta</taxon>
        <taxon>Embryophyta</taxon>
        <taxon>Tracheophyta</taxon>
        <taxon>Spermatophyta</taxon>
        <taxon>Magnoliopsida</taxon>
        <taxon>Liliopsida</taxon>
        <taxon>Poales</taxon>
        <taxon>Poaceae</taxon>
        <taxon>BOP clade</taxon>
        <taxon>Oryzoideae</taxon>
        <taxon>Oryzeae</taxon>
        <taxon>Oryzinae</taxon>
        <taxon>Oryza</taxon>
    </lineage>
</organism>
<dbReference type="AlphaFoldDB" id="A0A0E0DW16"/>
<evidence type="ECO:0000313" key="1">
    <source>
        <dbReference type="EnsemblPlants" id="OMERI06G01600.1"/>
    </source>
</evidence>
<dbReference type="EnsemblPlants" id="OMERI06G01600.1">
    <property type="protein sequence ID" value="OMERI06G01600.1"/>
    <property type="gene ID" value="OMERI06G01600"/>
</dbReference>
<accession>A0A0E0DW16</accession>
<protein>
    <submittedName>
        <fullName evidence="1">Uncharacterized protein</fullName>
    </submittedName>
</protein>
<dbReference type="Proteomes" id="UP000008021">
    <property type="component" value="Chromosome 6"/>
</dbReference>
<reference evidence="1" key="2">
    <citation type="submission" date="2018-05" db="EMBL/GenBank/DDBJ databases">
        <title>OmerRS3 (Oryza meridionalis Reference Sequence Version 3).</title>
        <authorList>
            <person name="Zhang J."/>
            <person name="Kudrna D."/>
            <person name="Lee S."/>
            <person name="Talag J."/>
            <person name="Welchert J."/>
            <person name="Wing R.A."/>
        </authorList>
    </citation>
    <scope>NUCLEOTIDE SEQUENCE [LARGE SCALE GENOMIC DNA]</scope>
    <source>
        <strain evidence="1">cv. OR44</strain>
    </source>
</reference>